<accession>A0AAV2MHN7</accession>
<dbReference type="Pfam" id="PF13344">
    <property type="entry name" value="Hydrolase_6"/>
    <property type="match status" value="1"/>
</dbReference>
<dbReference type="NCBIfam" id="TIGR01456">
    <property type="entry name" value="CECR5"/>
    <property type="match status" value="1"/>
</dbReference>
<dbReference type="EMBL" id="OZ035830">
    <property type="protein sequence ID" value="CAL1612944.1"/>
    <property type="molecule type" value="Genomic_DNA"/>
</dbReference>
<dbReference type="InterPro" id="IPR006357">
    <property type="entry name" value="HAD-SF_hydro_IIA"/>
</dbReference>
<evidence type="ECO:0008006" key="3">
    <source>
        <dbReference type="Google" id="ProtNLM"/>
    </source>
</evidence>
<proteinExistence type="predicted"/>
<organism evidence="1 2">
    <name type="scientific">Knipowitschia caucasica</name>
    <name type="common">Caucasian dwarf goby</name>
    <name type="synonym">Pomatoschistus caucasicus</name>
    <dbReference type="NCBI Taxonomy" id="637954"/>
    <lineage>
        <taxon>Eukaryota</taxon>
        <taxon>Metazoa</taxon>
        <taxon>Chordata</taxon>
        <taxon>Craniata</taxon>
        <taxon>Vertebrata</taxon>
        <taxon>Euteleostomi</taxon>
        <taxon>Actinopterygii</taxon>
        <taxon>Neopterygii</taxon>
        <taxon>Teleostei</taxon>
        <taxon>Neoteleostei</taxon>
        <taxon>Acanthomorphata</taxon>
        <taxon>Gobiaria</taxon>
        <taxon>Gobiiformes</taxon>
        <taxon>Gobioidei</taxon>
        <taxon>Gobiidae</taxon>
        <taxon>Gobiinae</taxon>
        <taxon>Knipowitschia</taxon>
    </lineage>
</organism>
<evidence type="ECO:0000313" key="1">
    <source>
        <dbReference type="EMBL" id="CAL1612944.1"/>
    </source>
</evidence>
<gene>
    <name evidence="1" type="ORF">KC01_LOCUS39222</name>
</gene>
<protein>
    <recommendedName>
        <fullName evidence="3">Haloacid dehalogenase-like hydrolase domain-containing 5</fullName>
    </recommendedName>
</protein>
<keyword evidence="2" id="KW-1185">Reference proteome</keyword>
<dbReference type="Gene3D" id="3.40.50.1000">
    <property type="entry name" value="HAD superfamily/HAD-like"/>
    <property type="match status" value="2"/>
</dbReference>
<dbReference type="NCBIfam" id="TIGR01460">
    <property type="entry name" value="HAD-SF-IIA"/>
    <property type="match status" value="1"/>
</dbReference>
<dbReference type="InterPro" id="IPR050324">
    <property type="entry name" value="CDP-alcohol_PTase-I"/>
</dbReference>
<dbReference type="PANTHER" id="PTHR14269">
    <property type="entry name" value="CDP-DIACYLGLYCEROL--GLYCEROL-3-PHOSPHATE 3-PHOSPHATIDYLTRANSFERASE-RELATED"/>
    <property type="match status" value="1"/>
</dbReference>
<sequence length="392" mass="43180">MWSPGLFLSRRLSHRAAQAGLLVDVDGVLLRGRSPLPAALRMFRKLQRPNKDFLLPVVFLTNAGSCHREQRANQLSELLQAQVRPEQVVLSYSPLTMMKSLHHKHVLVSGQGPIRDIAQRLGFQNVVTVDDVRKHCPLLDVVEHSPRPAQSQLQKLPQIQALLLFGEPTHWESHLQIMIDVILTNGSPGSAHLPPGSAPQLPVIVCNPDFLWKSSAPSPRFGHGVFVLCLEAVFKRLSGAELQIEALLGKPSILTYRYAEHVLTSQMTSSNPTAKLKTIYAIGDNPLTDVYGANLYDRFLKHKAVTAEVRSVSMATGGGGVIEEEAELVSGARECRSVLVCTGVFDPTSAPPPSDQWAGLEAELLQPRHTVQDVEEALELILYREGIRSNHD</sequence>
<dbReference type="GO" id="GO:0046474">
    <property type="term" value="P:glycerophospholipid biosynthetic process"/>
    <property type="evidence" value="ECO:0007669"/>
    <property type="project" value="TreeGrafter"/>
</dbReference>
<dbReference type="Proteomes" id="UP001497482">
    <property type="component" value="Chromosome 8"/>
</dbReference>
<dbReference type="GO" id="GO:0005739">
    <property type="term" value="C:mitochondrion"/>
    <property type="evidence" value="ECO:0007669"/>
    <property type="project" value="TreeGrafter"/>
</dbReference>
<reference evidence="1 2" key="1">
    <citation type="submission" date="2024-04" db="EMBL/GenBank/DDBJ databases">
        <authorList>
            <person name="Waldvogel A.-M."/>
            <person name="Schoenle A."/>
        </authorList>
    </citation>
    <scope>NUCLEOTIDE SEQUENCE [LARGE SCALE GENOMIC DNA]</scope>
</reference>
<name>A0AAV2MHN7_KNICA</name>
<dbReference type="SUPFAM" id="SSF56784">
    <property type="entry name" value="HAD-like"/>
    <property type="match status" value="1"/>
</dbReference>
<evidence type="ECO:0000313" key="2">
    <source>
        <dbReference type="Proteomes" id="UP001497482"/>
    </source>
</evidence>
<dbReference type="InterPro" id="IPR006353">
    <property type="entry name" value="HAD-SF_hydro_IIA_CECR5"/>
</dbReference>
<dbReference type="InterPro" id="IPR023214">
    <property type="entry name" value="HAD_sf"/>
</dbReference>
<dbReference type="AlphaFoldDB" id="A0AAV2MHN7"/>
<dbReference type="InterPro" id="IPR036412">
    <property type="entry name" value="HAD-like_sf"/>
</dbReference>
<dbReference type="PANTHER" id="PTHR14269:SF43">
    <property type="entry name" value="HALOACID DEHALOGENASE-LIKE HYDROLASE DOMAIN-CONTAINING 5"/>
    <property type="match status" value="1"/>
</dbReference>